<dbReference type="Proteomes" id="UP000030649">
    <property type="component" value="Unassembled WGS sequence"/>
</dbReference>
<protein>
    <submittedName>
        <fullName evidence="1">Uncharacterized protein</fullName>
    </submittedName>
</protein>
<name>U1MQT1_9EURY</name>
<sequence length="42" mass="4760">MSLRGLGADTKAYQRRQEVPIVGVQRTLKPDQVQDRLCQDCS</sequence>
<organism evidence="1 2">
    <name type="scientific">Haloquadratum walsbyi J07HQW1</name>
    <dbReference type="NCBI Taxonomy" id="1238424"/>
    <lineage>
        <taxon>Archaea</taxon>
        <taxon>Methanobacteriati</taxon>
        <taxon>Methanobacteriota</taxon>
        <taxon>Stenosarchaea group</taxon>
        <taxon>Halobacteria</taxon>
        <taxon>Halobacteriales</taxon>
        <taxon>Haloferacaceae</taxon>
        <taxon>Haloquadratum</taxon>
    </lineage>
</organism>
<proteinExistence type="predicted"/>
<reference evidence="1 2" key="1">
    <citation type="journal article" date="2013" name="PLoS ONE">
        <title>Assembly-driven community genomics of a hypersaline microbial ecosystem.</title>
        <authorList>
            <person name="Podell S."/>
            <person name="Ugalde J.A."/>
            <person name="Narasingarao P."/>
            <person name="Banfield J.F."/>
            <person name="Heidelberg K.B."/>
            <person name="Allen E.E."/>
        </authorList>
    </citation>
    <scope>NUCLEOTIDE SEQUENCE [LARGE SCALE GENOMIC DNA]</scope>
    <source>
        <strain evidence="2">J07HQW1</strain>
    </source>
</reference>
<accession>U1MQT1</accession>
<dbReference type="HOGENOM" id="CLU_3245294_0_0_2"/>
<dbReference type="AlphaFoldDB" id="U1MQT1"/>
<evidence type="ECO:0000313" key="1">
    <source>
        <dbReference type="EMBL" id="ERG92399.1"/>
    </source>
</evidence>
<dbReference type="EMBL" id="KE356560">
    <property type="protein sequence ID" value="ERG92399.1"/>
    <property type="molecule type" value="Genomic_DNA"/>
</dbReference>
<gene>
    <name evidence="1" type="ORF">J07HQW1_02442</name>
</gene>
<evidence type="ECO:0000313" key="2">
    <source>
        <dbReference type="Proteomes" id="UP000030649"/>
    </source>
</evidence>